<dbReference type="InterPro" id="IPR013087">
    <property type="entry name" value="Znf_C2H2_type"/>
</dbReference>
<feature type="region of interest" description="Disordered" evidence="8">
    <location>
        <begin position="385"/>
        <end position="484"/>
    </location>
</feature>
<keyword evidence="4" id="KW-0863">Zinc-finger</keyword>
<dbReference type="InterPro" id="IPR050527">
    <property type="entry name" value="Snail/Krueppel_Znf"/>
</dbReference>
<comment type="subcellular location">
    <subcellularLocation>
        <location evidence="1">Nucleus</location>
    </subcellularLocation>
</comment>
<dbReference type="FunFam" id="3.30.160.60:FF:000630">
    <property type="entry name" value="Zinc finger protein 180"/>
    <property type="match status" value="1"/>
</dbReference>
<dbReference type="PANTHER" id="PTHR24388:SF54">
    <property type="entry name" value="PROTEIN ESCARGOT"/>
    <property type="match status" value="1"/>
</dbReference>
<reference evidence="9" key="1">
    <citation type="submission" date="2020-11" db="EMBL/GenBank/DDBJ databases">
        <authorList>
            <person name="Tran Van P."/>
        </authorList>
    </citation>
    <scope>NUCLEOTIDE SEQUENCE</scope>
</reference>
<dbReference type="SMART" id="SM00355">
    <property type="entry name" value="ZnF_C2H2"/>
    <property type="match status" value="9"/>
</dbReference>
<protein>
    <submittedName>
        <fullName evidence="9">Uncharacterized protein</fullName>
    </submittedName>
</protein>
<dbReference type="AlphaFoldDB" id="A0A7R8WJV8"/>
<dbReference type="EMBL" id="OB663971">
    <property type="protein sequence ID" value="CAD7231873.1"/>
    <property type="molecule type" value="Genomic_DNA"/>
</dbReference>
<dbReference type="OrthoDB" id="6077919at2759"/>
<feature type="compositionally biased region" description="Basic residues" evidence="8">
    <location>
        <begin position="408"/>
        <end position="418"/>
    </location>
</feature>
<sequence length="638" mass="73774">MNRQEPQFLSAGRGNEGSLVAVLANGTTAILLPLNDGDTAEDEDFEIKTLPTLHVEDPFVDVREGSEVQVHPCVYCSHTFKTKEEHKQHLVQVHSVTTPRIRCPWENCGKAFVSRSALDAHSKNHLLPRVFNCDHCPSSFCDANRLKAHLLLHAEQKPFRCSHCDKGFPNKSVLLAHTRTHSSERPFVCPYCEPKVAFKSRGNLREHIKYHMGIKDFRCLDCHRRFVTHRDLKRHQLSHEGIQPFECDICGLRFTRKSSLSRHLKKNPKEHQNRTSFSCQGCRGRYETLQELRSHRLASKKCQTLGGRHVIAPSVLDEHELRGTEQRLRYDDMKIIRLPRSDINRSKLKVIPELSGRKDVVEELEREQEERQKEMAERELRKLWNEKRKADAKNAKGSRPRSCSRAVVGRRPRISRPKAARESEEGVTDITPPTDQSQPEEVDETDQSQPGVVDETDQSQPGEVDGTDQSSEEEEESLEPDPLRIQRMIFRPKFRLKTNSTGEVVLQDFHRKSKVFPHEIFHPKEISLEKFDEIMNNSSKIRLDSQSLPEEDENLVEHPMRISIEKDAPLQCYICSSIFVSVAALDYHILKHREKPFHCQICFNDFETLTELETHVKFFISFDRSIEQKEAVEPRPIH</sequence>
<evidence type="ECO:0000256" key="7">
    <source>
        <dbReference type="ARBA" id="ARBA00037948"/>
    </source>
</evidence>
<gene>
    <name evidence="9" type="ORF">CTOB1V02_LOCUS9716</name>
</gene>
<dbReference type="PROSITE" id="PS50157">
    <property type="entry name" value="ZINC_FINGER_C2H2_2"/>
    <property type="match status" value="6"/>
</dbReference>
<accession>A0A7R8WJV8</accession>
<keyword evidence="6" id="KW-0539">Nucleus</keyword>
<dbReference type="PANTHER" id="PTHR24388">
    <property type="entry name" value="ZINC FINGER PROTEIN"/>
    <property type="match status" value="1"/>
</dbReference>
<comment type="similarity">
    <text evidence="7">Belongs to the snail C2H2-type zinc-finger protein family.</text>
</comment>
<proteinExistence type="inferred from homology"/>
<evidence type="ECO:0000256" key="6">
    <source>
        <dbReference type="ARBA" id="ARBA00023242"/>
    </source>
</evidence>
<dbReference type="PROSITE" id="PS00028">
    <property type="entry name" value="ZINC_FINGER_C2H2_1"/>
    <property type="match status" value="6"/>
</dbReference>
<feature type="compositionally biased region" description="Basic and acidic residues" evidence="8">
    <location>
        <begin position="385"/>
        <end position="394"/>
    </location>
</feature>
<dbReference type="Pfam" id="PF00096">
    <property type="entry name" value="zf-C2H2"/>
    <property type="match status" value="4"/>
</dbReference>
<dbReference type="Gene3D" id="3.30.160.60">
    <property type="entry name" value="Classic Zinc Finger"/>
    <property type="match status" value="5"/>
</dbReference>
<dbReference type="GO" id="GO:0008270">
    <property type="term" value="F:zinc ion binding"/>
    <property type="evidence" value="ECO:0007669"/>
    <property type="project" value="UniProtKB-KW"/>
</dbReference>
<name>A0A7R8WJV8_9CRUS</name>
<evidence type="ECO:0000256" key="5">
    <source>
        <dbReference type="ARBA" id="ARBA00022833"/>
    </source>
</evidence>
<dbReference type="InterPro" id="IPR036236">
    <property type="entry name" value="Znf_C2H2_sf"/>
</dbReference>
<dbReference type="GO" id="GO:0000978">
    <property type="term" value="F:RNA polymerase II cis-regulatory region sequence-specific DNA binding"/>
    <property type="evidence" value="ECO:0007669"/>
    <property type="project" value="TreeGrafter"/>
</dbReference>
<dbReference type="FunFam" id="3.30.160.60:FF:000065">
    <property type="entry name" value="B-cell CLL/lymphoma 6, member B"/>
    <property type="match status" value="1"/>
</dbReference>
<dbReference type="GO" id="GO:0000981">
    <property type="term" value="F:DNA-binding transcription factor activity, RNA polymerase II-specific"/>
    <property type="evidence" value="ECO:0007669"/>
    <property type="project" value="TreeGrafter"/>
</dbReference>
<keyword evidence="3" id="KW-0677">Repeat</keyword>
<keyword evidence="2" id="KW-0479">Metal-binding</keyword>
<evidence type="ECO:0000256" key="4">
    <source>
        <dbReference type="ARBA" id="ARBA00022771"/>
    </source>
</evidence>
<evidence type="ECO:0000313" key="9">
    <source>
        <dbReference type="EMBL" id="CAD7231873.1"/>
    </source>
</evidence>
<evidence type="ECO:0000256" key="3">
    <source>
        <dbReference type="ARBA" id="ARBA00022737"/>
    </source>
</evidence>
<feature type="compositionally biased region" description="Acidic residues" evidence="8">
    <location>
        <begin position="470"/>
        <end position="479"/>
    </location>
</feature>
<dbReference type="SUPFAM" id="SSF57667">
    <property type="entry name" value="beta-beta-alpha zinc fingers"/>
    <property type="match status" value="5"/>
</dbReference>
<keyword evidence="5" id="KW-0862">Zinc</keyword>
<evidence type="ECO:0000256" key="1">
    <source>
        <dbReference type="ARBA" id="ARBA00004123"/>
    </source>
</evidence>
<organism evidence="9">
    <name type="scientific">Cyprideis torosa</name>
    <dbReference type="NCBI Taxonomy" id="163714"/>
    <lineage>
        <taxon>Eukaryota</taxon>
        <taxon>Metazoa</taxon>
        <taxon>Ecdysozoa</taxon>
        <taxon>Arthropoda</taxon>
        <taxon>Crustacea</taxon>
        <taxon>Oligostraca</taxon>
        <taxon>Ostracoda</taxon>
        <taxon>Podocopa</taxon>
        <taxon>Podocopida</taxon>
        <taxon>Cytherocopina</taxon>
        <taxon>Cytheroidea</taxon>
        <taxon>Cytherideidae</taxon>
        <taxon>Cyprideis</taxon>
    </lineage>
</organism>
<evidence type="ECO:0000256" key="2">
    <source>
        <dbReference type="ARBA" id="ARBA00022723"/>
    </source>
</evidence>
<evidence type="ECO:0000256" key="8">
    <source>
        <dbReference type="SAM" id="MobiDB-lite"/>
    </source>
</evidence>